<dbReference type="Proteomes" id="UP000000739">
    <property type="component" value="Chromosome"/>
</dbReference>
<dbReference type="HOGENOM" id="CLU_1632698_0_0_7"/>
<keyword evidence="2" id="KW-1185">Reference proteome</keyword>
<dbReference type="InterPro" id="IPR036388">
    <property type="entry name" value="WH-like_DNA-bd_sf"/>
</dbReference>
<name>B8FD26_DESAL</name>
<evidence type="ECO:0000313" key="2">
    <source>
        <dbReference type="Proteomes" id="UP000000739"/>
    </source>
</evidence>
<evidence type="ECO:0000313" key="1">
    <source>
        <dbReference type="EMBL" id="ACL06457.1"/>
    </source>
</evidence>
<protein>
    <submittedName>
        <fullName evidence="1">Uncharacterized protein</fullName>
    </submittedName>
</protein>
<dbReference type="KEGG" id="dal:Dalk_4779"/>
<organism evidence="1 2">
    <name type="scientific">Desulfatibacillum aliphaticivorans</name>
    <dbReference type="NCBI Taxonomy" id="218208"/>
    <lineage>
        <taxon>Bacteria</taxon>
        <taxon>Pseudomonadati</taxon>
        <taxon>Thermodesulfobacteriota</taxon>
        <taxon>Desulfobacteria</taxon>
        <taxon>Desulfobacterales</taxon>
        <taxon>Desulfatibacillaceae</taxon>
        <taxon>Desulfatibacillum</taxon>
    </lineage>
</organism>
<accession>B8FD26</accession>
<proteinExistence type="predicted"/>
<dbReference type="SUPFAM" id="SSF46785">
    <property type="entry name" value="Winged helix' DNA-binding domain"/>
    <property type="match status" value="1"/>
</dbReference>
<reference evidence="1 2" key="1">
    <citation type="journal article" date="2012" name="Environ. Microbiol.">
        <title>The genome sequence of Desulfatibacillum alkenivorans AK-01: a blueprint for anaerobic alkane oxidation.</title>
        <authorList>
            <person name="Callaghan A.V."/>
            <person name="Morris B.E."/>
            <person name="Pereira I.A."/>
            <person name="McInerney M.J."/>
            <person name="Austin R.N."/>
            <person name="Groves J.T."/>
            <person name="Kukor J.J."/>
            <person name="Suflita J.M."/>
            <person name="Young L.Y."/>
            <person name="Zylstra G.J."/>
            <person name="Wawrik B."/>
        </authorList>
    </citation>
    <scope>NUCLEOTIDE SEQUENCE [LARGE SCALE GENOMIC DNA]</scope>
    <source>
        <strain evidence="1 2">AK-01</strain>
    </source>
</reference>
<sequence length="162" mass="18926">MKARPTKAVIGFLEHRNTFLMSDAVKATGLDRRLVLRVLEKLRKEGYLEIIEDRREHGIFTEMGPARRNPRYKKVRDLSLRRSNRPLCEQDKIWRTLRMVRQATRSKIVMLSGCHPSTVEKYTQALEKEGVIRAIGRDGREKVFLVIKDNGPRHPVIPERRA</sequence>
<dbReference type="AlphaFoldDB" id="B8FD26"/>
<dbReference type="InterPro" id="IPR036390">
    <property type="entry name" value="WH_DNA-bd_sf"/>
</dbReference>
<dbReference type="Gene3D" id="1.10.10.10">
    <property type="entry name" value="Winged helix-like DNA-binding domain superfamily/Winged helix DNA-binding domain"/>
    <property type="match status" value="1"/>
</dbReference>
<dbReference type="EMBL" id="CP001322">
    <property type="protein sequence ID" value="ACL06457.1"/>
    <property type="molecule type" value="Genomic_DNA"/>
</dbReference>
<gene>
    <name evidence="1" type="ordered locus">Dalk_4779</name>
</gene>
<dbReference type="RefSeq" id="WP_015949496.1">
    <property type="nucleotide sequence ID" value="NC_011768.1"/>
</dbReference>